<dbReference type="OrthoDB" id="194358at2759"/>
<protein>
    <submittedName>
        <fullName evidence="2">Uncharacterized protein</fullName>
    </submittedName>
</protein>
<evidence type="ECO:0000313" key="3">
    <source>
        <dbReference type="Proteomes" id="UP000585474"/>
    </source>
</evidence>
<evidence type="ECO:0000256" key="1">
    <source>
        <dbReference type="SAM" id="MobiDB-lite"/>
    </source>
</evidence>
<keyword evidence="3" id="KW-1185">Reference proteome</keyword>
<accession>A0A7J0GWA9</accession>
<name>A0A7J0GWA9_9ERIC</name>
<feature type="compositionally biased region" description="Low complexity" evidence="1">
    <location>
        <begin position="110"/>
        <end position="129"/>
    </location>
</feature>
<dbReference type="Proteomes" id="UP000585474">
    <property type="component" value="Unassembled WGS sequence"/>
</dbReference>
<organism evidence="2 3">
    <name type="scientific">Actinidia rufa</name>
    <dbReference type="NCBI Taxonomy" id="165716"/>
    <lineage>
        <taxon>Eukaryota</taxon>
        <taxon>Viridiplantae</taxon>
        <taxon>Streptophyta</taxon>
        <taxon>Embryophyta</taxon>
        <taxon>Tracheophyta</taxon>
        <taxon>Spermatophyta</taxon>
        <taxon>Magnoliopsida</taxon>
        <taxon>eudicotyledons</taxon>
        <taxon>Gunneridae</taxon>
        <taxon>Pentapetalae</taxon>
        <taxon>asterids</taxon>
        <taxon>Ericales</taxon>
        <taxon>Actinidiaceae</taxon>
        <taxon>Actinidia</taxon>
    </lineage>
</organism>
<sequence>MGSQNIFSNLSIQILKRENELKKIPKPNVKEFILYHHHLPLASNSLFSLSYLSLSSKVSEPEVRIDFVLGSKCRTNVRLRSLSGTSPVAFKVSKPHRPTSSWSTHRVDSSHPCPTPHSKSSSSPNPNSPQTFPRSPSDRFAPERSPNTPESNHPESIINSWFNHRESTHDIKLKVAFIRPFLLRDAVTNGDLDAVGNIIKWQGSILPELPTREAARCLSELWLS</sequence>
<comment type="caution">
    <text evidence="2">The sequence shown here is derived from an EMBL/GenBank/DDBJ whole genome shotgun (WGS) entry which is preliminary data.</text>
</comment>
<evidence type="ECO:0000313" key="2">
    <source>
        <dbReference type="EMBL" id="GFZ15058.1"/>
    </source>
</evidence>
<reference evidence="2 3" key="1">
    <citation type="submission" date="2019-07" db="EMBL/GenBank/DDBJ databases">
        <title>De Novo Assembly of kiwifruit Actinidia rufa.</title>
        <authorList>
            <person name="Sugita-Konishi S."/>
            <person name="Sato K."/>
            <person name="Mori E."/>
            <person name="Abe Y."/>
            <person name="Kisaki G."/>
            <person name="Hamano K."/>
            <person name="Suezawa K."/>
            <person name="Otani M."/>
            <person name="Fukuda T."/>
            <person name="Manabe T."/>
            <person name="Gomi K."/>
            <person name="Tabuchi M."/>
            <person name="Akimitsu K."/>
            <person name="Kataoka I."/>
        </authorList>
    </citation>
    <scope>NUCLEOTIDE SEQUENCE [LARGE SCALE GENOMIC DNA]</scope>
    <source>
        <strain evidence="3">cv. Fuchu</strain>
    </source>
</reference>
<dbReference type="EMBL" id="BJWL01000024">
    <property type="protein sequence ID" value="GFZ15058.1"/>
    <property type="molecule type" value="Genomic_DNA"/>
</dbReference>
<gene>
    <name evidence="2" type="ORF">Acr_24g0012480</name>
</gene>
<feature type="region of interest" description="Disordered" evidence="1">
    <location>
        <begin position="89"/>
        <end position="156"/>
    </location>
</feature>
<proteinExistence type="predicted"/>
<dbReference type="AlphaFoldDB" id="A0A7J0GWA9"/>